<feature type="transmembrane region" description="Helical" evidence="7">
    <location>
        <begin position="158"/>
        <end position="180"/>
    </location>
</feature>
<evidence type="ECO:0000313" key="9">
    <source>
        <dbReference type="Proteomes" id="UP000323454"/>
    </source>
</evidence>
<dbReference type="PROSITE" id="PS00456">
    <property type="entry name" value="NA_SOLUT_SYMP_1"/>
    <property type="match status" value="1"/>
</dbReference>
<reference evidence="8 9" key="1">
    <citation type="submission" date="2019-09" db="EMBL/GenBank/DDBJ databases">
        <title>Goodfellowia gen. nov., a new genus of the Pseudonocardineae related to Actinoalloteichus, containing Goodfellowia coeruleoviolacea gen. nov., comb. nov. gen. nov., comb. nov.</title>
        <authorList>
            <person name="Labeda D."/>
        </authorList>
    </citation>
    <scope>NUCLEOTIDE SEQUENCE [LARGE SCALE GENOMIC DNA]</scope>
    <source>
        <strain evidence="8 9">AN110305</strain>
    </source>
</reference>
<evidence type="ECO:0000313" key="8">
    <source>
        <dbReference type="EMBL" id="KAA2259447.1"/>
    </source>
</evidence>
<feature type="transmembrane region" description="Helical" evidence="7">
    <location>
        <begin position="549"/>
        <end position="566"/>
    </location>
</feature>
<feature type="transmembrane region" description="Helical" evidence="7">
    <location>
        <begin position="401"/>
        <end position="423"/>
    </location>
</feature>
<gene>
    <name evidence="8" type="ORF">F0L68_21145</name>
</gene>
<dbReference type="InterPro" id="IPR001734">
    <property type="entry name" value="Na/solute_symporter"/>
</dbReference>
<feature type="transmembrane region" description="Helical" evidence="7">
    <location>
        <begin position="290"/>
        <end position="315"/>
    </location>
</feature>
<feature type="transmembrane region" description="Helical" evidence="7">
    <location>
        <begin position="55"/>
        <end position="76"/>
    </location>
</feature>
<feature type="transmembrane region" description="Helical" evidence="7">
    <location>
        <begin position="18"/>
        <end position="35"/>
    </location>
</feature>
<evidence type="ECO:0000256" key="6">
    <source>
        <dbReference type="RuleBase" id="RU362091"/>
    </source>
</evidence>
<dbReference type="PROSITE" id="PS50283">
    <property type="entry name" value="NA_SOLUT_SYMP_3"/>
    <property type="match status" value="1"/>
</dbReference>
<dbReference type="CDD" id="cd11478">
    <property type="entry name" value="SLC5sbd_u2"/>
    <property type="match status" value="1"/>
</dbReference>
<evidence type="ECO:0000256" key="7">
    <source>
        <dbReference type="SAM" id="Phobius"/>
    </source>
</evidence>
<evidence type="ECO:0000256" key="3">
    <source>
        <dbReference type="ARBA" id="ARBA00022692"/>
    </source>
</evidence>
<evidence type="ECO:0000256" key="4">
    <source>
        <dbReference type="ARBA" id="ARBA00022989"/>
    </source>
</evidence>
<sequence length="567" mass="60351">MSVLAGADLRLNAGPIDYALLVVYFAVVLGIGALARRSVSTSLDFLLSGRSLPAWVTGLAFISANLGALEIFGMTANGAQYGLPTMHYYWIGAIPAMVFLGLVMMPFYYGSKVRSVPEFLRRRFGKGAHLVNAISFAVAAVLIAGVNLYALASVVNVLLGWPIWVSIIVAGLVVLSYTTLGGLSAAIYNEVLQFFVIVAMLLPLTIVGLHKVGGWQGLVDKITANNSNATEQLSSWPGSNLTGITNPTMSVIGIVFGLGFVLSFGYWTTNFAEVQRALSAKNMSAARRTPIIGAYPKTLIPLIIIIPGMIAAVLVPEMGKAKAALLADPNAATDVKFNNALELLIRDLLPNGMLGIAITGLLAAFMAGMAANISSLNTVFTYDLWQDYVVKDRPDEYYLRVGRWVTVVGTVIAMGTAFIAGGYNNIMDYVQTLFSFFNAPLFATFILGMFWKRMTAAAGWSGLVFGTLAAVLVDILNRAGALHLQGQGASFVGASAAFVVDIVVSVAVSLATVPRPEAELTGLVWSLTPKSTRQHSTEGDGGGWYRKPLLLGIGVLVLTFVLNLVFG</sequence>
<dbReference type="InterPro" id="IPR018212">
    <property type="entry name" value="Na/solute_symporter_CS"/>
</dbReference>
<evidence type="ECO:0000256" key="1">
    <source>
        <dbReference type="ARBA" id="ARBA00004141"/>
    </source>
</evidence>
<evidence type="ECO:0000256" key="5">
    <source>
        <dbReference type="ARBA" id="ARBA00023136"/>
    </source>
</evidence>
<dbReference type="PANTHER" id="PTHR11819">
    <property type="entry name" value="SOLUTE CARRIER FAMILY 5"/>
    <property type="match status" value="1"/>
</dbReference>
<dbReference type="EMBL" id="VUOB01000038">
    <property type="protein sequence ID" value="KAA2259447.1"/>
    <property type="molecule type" value="Genomic_DNA"/>
</dbReference>
<accession>A0A5B2X7R5</accession>
<keyword evidence="4 7" id="KW-1133">Transmembrane helix</keyword>
<feature type="transmembrane region" description="Helical" evidence="7">
    <location>
        <begin position="88"/>
        <end position="109"/>
    </location>
</feature>
<comment type="subcellular location">
    <subcellularLocation>
        <location evidence="1">Membrane</location>
        <topology evidence="1">Multi-pass membrane protein</topology>
    </subcellularLocation>
</comment>
<dbReference type="OrthoDB" id="9814523at2"/>
<comment type="similarity">
    <text evidence="2 6">Belongs to the sodium:solute symporter (SSF) (TC 2.A.21) family.</text>
</comment>
<dbReference type="InterPro" id="IPR038377">
    <property type="entry name" value="Na/Glc_symporter_sf"/>
</dbReference>
<dbReference type="Proteomes" id="UP000323454">
    <property type="component" value="Unassembled WGS sequence"/>
</dbReference>
<proteinExistence type="inferred from homology"/>
<keyword evidence="9" id="KW-1185">Reference proteome</keyword>
<feature type="transmembrane region" description="Helical" evidence="7">
    <location>
        <begin position="353"/>
        <end position="380"/>
    </location>
</feature>
<feature type="transmembrane region" description="Helical" evidence="7">
    <location>
        <begin position="130"/>
        <end position="152"/>
    </location>
</feature>
<protein>
    <submittedName>
        <fullName evidence="8">Sodium/solute symporter</fullName>
    </submittedName>
</protein>
<feature type="transmembrane region" description="Helical" evidence="7">
    <location>
        <begin position="249"/>
        <end position="269"/>
    </location>
</feature>
<dbReference type="NCBIfam" id="TIGR00813">
    <property type="entry name" value="sss"/>
    <property type="match status" value="1"/>
</dbReference>
<feature type="transmembrane region" description="Helical" evidence="7">
    <location>
        <begin position="429"/>
        <end position="450"/>
    </location>
</feature>
<feature type="transmembrane region" description="Helical" evidence="7">
    <location>
        <begin position="488"/>
        <end position="513"/>
    </location>
</feature>
<organism evidence="8 9">
    <name type="scientific">Solihabitans fulvus</name>
    <dbReference type="NCBI Taxonomy" id="1892852"/>
    <lineage>
        <taxon>Bacteria</taxon>
        <taxon>Bacillati</taxon>
        <taxon>Actinomycetota</taxon>
        <taxon>Actinomycetes</taxon>
        <taxon>Pseudonocardiales</taxon>
        <taxon>Pseudonocardiaceae</taxon>
        <taxon>Solihabitans</taxon>
    </lineage>
</organism>
<keyword evidence="3 7" id="KW-0812">Transmembrane</keyword>
<dbReference type="Gene3D" id="1.20.1730.10">
    <property type="entry name" value="Sodium/glucose cotransporter"/>
    <property type="match status" value="1"/>
</dbReference>
<feature type="transmembrane region" description="Helical" evidence="7">
    <location>
        <begin position="192"/>
        <end position="210"/>
    </location>
</feature>
<dbReference type="AlphaFoldDB" id="A0A5B2X7R5"/>
<reference evidence="8 9" key="2">
    <citation type="submission" date="2019-09" db="EMBL/GenBank/DDBJ databases">
        <authorList>
            <person name="Jin C."/>
        </authorList>
    </citation>
    <scope>NUCLEOTIDE SEQUENCE [LARGE SCALE GENOMIC DNA]</scope>
    <source>
        <strain evidence="8 9">AN110305</strain>
    </source>
</reference>
<name>A0A5B2X7R5_9PSEU</name>
<comment type="caution">
    <text evidence="8">The sequence shown here is derived from an EMBL/GenBank/DDBJ whole genome shotgun (WGS) entry which is preliminary data.</text>
</comment>
<dbReference type="GO" id="GO:0005412">
    <property type="term" value="F:D-glucose:sodium symporter activity"/>
    <property type="evidence" value="ECO:0007669"/>
    <property type="project" value="TreeGrafter"/>
</dbReference>
<dbReference type="PANTHER" id="PTHR11819:SF195">
    <property type="entry name" value="SODIUM_GLUCOSE COTRANSPORTER 4"/>
    <property type="match status" value="1"/>
</dbReference>
<keyword evidence="5 7" id="KW-0472">Membrane</keyword>
<feature type="transmembrane region" description="Helical" evidence="7">
    <location>
        <begin position="457"/>
        <end position="476"/>
    </location>
</feature>
<evidence type="ECO:0000256" key="2">
    <source>
        <dbReference type="ARBA" id="ARBA00006434"/>
    </source>
</evidence>
<dbReference type="GO" id="GO:0005886">
    <property type="term" value="C:plasma membrane"/>
    <property type="evidence" value="ECO:0007669"/>
    <property type="project" value="TreeGrafter"/>
</dbReference>
<dbReference type="Pfam" id="PF00474">
    <property type="entry name" value="SSF"/>
    <property type="match status" value="1"/>
</dbReference>
<dbReference type="RefSeq" id="WP_149851361.1">
    <property type="nucleotide sequence ID" value="NZ_VUOB01000038.1"/>
</dbReference>